<dbReference type="GeneID" id="83057960"/>
<evidence type="ECO:0000313" key="3">
    <source>
        <dbReference type="EMBL" id="ANZ45172.1"/>
    </source>
</evidence>
<dbReference type="Gene3D" id="3.30.70.270">
    <property type="match status" value="1"/>
</dbReference>
<reference evidence="3" key="1">
    <citation type="submission" date="2016-08" db="EMBL/GenBank/DDBJ databases">
        <title>Complete genome of Cloacibacillus porcorum.</title>
        <authorList>
            <person name="Looft T."/>
            <person name="Bayles D.O."/>
            <person name="Alt D.P."/>
        </authorList>
    </citation>
    <scope>NUCLEOTIDE SEQUENCE [LARGE SCALE GENOMIC DNA]</scope>
    <source>
        <strain evidence="3">CL-84</strain>
    </source>
</reference>
<name>A0A1B2I5C8_9BACT</name>
<dbReference type="SMART" id="SM00267">
    <property type="entry name" value="GGDEF"/>
    <property type="match status" value="1"/>
</dbReference>
<evidence type="ECO:0000256" key="1">
    <source>
        <dbReference type="SAM" id="Phobius"/>
    </source>
</evidence>
<keyword evidence="1" id="KW-1133">Transmembrane helix</keyword>
<sequence>MRKNVWFKSNARDIYIFFALCVFISSAALIYRHETGPGLSYSSVFYCPSKKDDVLSVQAQPPRPSYNDADMHVSVAAAKRTAAQAVHRSLAKVSGVAVLLYIVYLLLFLRKGKKTSSLFMKTDGKNYSKDPLTGLLDRSALYGAVSETIRLYPERCHAVFMMDLDNFKKVNDTFGHLKGDTVLRSVAEHILSSVEKGDIVGRIGGDEFIVLARNVAGRTEAESKAKTLQKAVSGMEDVTVSIGIALYPYDGAVFEELYDHADIAMYRAKDKGRDRCEFYCGGR</sequence>
<gene>
    <name evidence="3" type="ORF">BED41_08870</name>
</gene>
<dbReference type="RefSeq" id="WP_066744982.1">
    <property type="nucleotide sequence ID" value="NZ_CP016757.1"/>
</dbReference>
<proteinExistence type="predicted"/>
<dbReference type="GO" id="GO:1902201">
    <property type="term" value="P:negative regulation of bacterial-type flagellum-dependent cell motility"/>
    <property type="evidence" value="ECO:0007669"/>
    <property type="project" value="TreeGrafter"/>
</dbReference>
<dbReference type="Proteomes" id="UP000093044">
    <property type="component" value="Chromosome"/>
</dbReference>
<dbReference type="InterPro" id="IPR029787">
    <property type="entry name" value="Nucleotide_cyclase"/>
</dbReference>
<dbReference type="OrthoDB" id="2537at2"/>
<dbReference type="AlphaFoldDB" id="A0A1B2I5C8"/>
<dbReference type="GO" id="GO:0043709">
    <property type="term" value="P:cell adhesion involved in single-species biofilm formation"/>
    <property type="evidence" value="ECO:0007669"/>
    <property type="project" value="TreeGrafter"/>
</dbReference>
<dbReference type="PANTHER" id="PTHR45138">
    <property type="entry name" value="REGULATORY COMPONENTS OF SENSORY TRANSDUCTION SYSTEM"/>
    <property type="match status" value="1"/>
</dbReference>
<dbReference type="KEGG" id="cpor:BED41_08870"/>
<dbReference type="PROSITE" id="PS50887">
    <property type="entry name" value="GGDEF"/>
    <property type="match status" value="1"/>
</dbReference>
<evidence type="ECO:0000259" key="2">
    <source>
        <dbReference type="PROSITE" id="PS50887"/>
    </source>
</evidence>
<dbReference type="InterPro" id="IPR000160">
    <property type="entry name" value="GGDEF_dom"/>
</dbReference>
<dbReference type="SUPFAM" id="SSF55073">
    <property type="entry name" value="Nucleotide cyclase"/>
    <property type="match status" value="1"/>
</dbReference>
<dbReference type="InterPro" id="IPR043128">
    <property type="entry name" value="Rev_trsase/Diguanyl_cyclase"/>
</dbReference>
<dbReference type="NCBIfam" id="TIGR00254">
    <property type="entry name" value="GGDEF"/>
    <property type="match status" value="1"/>
</dbReference>
<protein>
    <recommendedName>
        <fullName evidence="2">GGDEF domain-containing protein</fullName>
    </recommendedName>
</protein>
<dbReference type="STRING" id="1197717.BED41_08870"/>
<dbReference type="GO" id="GO:0005886">
    <property type="term" value="C:plasma membrane"/>
    <property type="evidence" value="ECO:0007669"/>
    <property type="project" value="TreeGrafter"/>
</dbReference>
<dbReference type="PANTHER" id="PTHR45138:SF9">
    <property type="entry name" value="DIGUANYLATE CYCLASE DGCM-RELATED"/>
    <property type="match status" value="1"/>
</dbReference>
<dbReference type="InterPro" id="IPR050469">
    <property type="entry name" value="Diguanylate_Cyclase"/>
</dbReference>
<dbReference type="CDD" id="cd01949">
    <property type="entry name" value="GGDEF"/>
    <property type="match status" value="1"/>
</dbReference>
<evidence type="ECO:0000313" key="4">
    <source>
        <dbReference type="Proteomes" id="UP000093044"/>
    </source>
</evidence>
<keyword evidence="1" id="KW-0812">Transmembrane</keyword>
<dbReference type="GO" id="GO:0052621">
    <property type="term" value="F:diguanylate cyclase activity"/>
    <property type="evidence" value="ECO:0007669"/>
    <property type="project" value="TreeGrafter"/>
</dbReference>
<dbReference type="EMBL" id="CP016757">
    <property type="protein sequence ID" value="ANZ45172.1"/>
    <property type="molecule type" value="Genomic_DNA"/>
</dbReference>
<keyword evidence="1" id="KW-0472">Membrane</keyword>
<organism evidence="3 4">
    <name type="scientific">Cloacibacillus porcorum</name>
    <dbReference type="NCBI Taxonomy" id="1197717"/>
    <lineage>
        <taxon>Bacteria</taxon>
        <taxon>Thermotogati</taxon>
        <taxon>Synergistota</taxon>
        <taxon>Synergistia</taxon>
        <taxon>Synergistales</taxon>
        <taxon>Synergistaceae</taxon>
        <taxon>Cloacibacillus</taxon>
    </lineage>
</organism>
<feature type="domain" description="GGDEF" evidence="2">
    <location>
        <begin position="155"/>
        <end position="281"/>
    </location>
</feature>
<dbReference type="Pfam" id="PF00990">
    <property type="entry name" value="GGDEF"/>
    <property type="match status" value="1"/>
</dbReference>
<keyword evidence="4" id="KW-1185">Reference proteome</keyword>
<feature type="transmembrane region" description="Helical" evidence="1">
    <location>
        <begin position="12"/>
        <end position="31"/>
    </location>
</feature>
<feature type="transmembrane region" description="Helical" evidence="1">
    <location>
        <begin position="90"/>
        <end position="109"/>
    </location>
</feature>
<accession>A0A1B2I5C8</accession>